<name>A0A853EUZ0_9MICO</name>
<feature type="domain" description="Peptidoglycan binding-like" evidence="2">
    <location>
        <begin position="134"/>
        <end position="182"/>
    </location>
</feature>
<evidence type="ECO:0000256" key="1">
    <source>
        <dbReference type="SAM" id="Phobius"/>
    </source>
</evidence>
<comment type="caution">
    <text evidence="3">The sequence shown here is derived from an EMBL/GenBank/DDBJ whole genome shotgun (WGS) entry which is preliminary data.</text>
</comment>
<dbReference type="Proteomes" id="UP000561011">
    <property type="component" value="Unassembled WGS sequence"/>
</dbReference>
<proteinExistence type="predicted"/>
<protein>
    <submittedName>
        <fullName evidence="3">Peptidoglycan-binding protein</fullName>
    </submittedName>
</protein>
<dbReference type="RefSeq" id="WP_179913707.1">
    <property type="nucleotide sequence ID" value="NZ_JACBYE010000029.1"/>
</dbReference>
<organism evidence="3 4">
    <name type="scientific">Sanguibacter inulinus</name>
    <dbReference type="NCBI Taxonomy" id="60922"/>
    <lineage>
        <taxon>Bacteria</taxon>
        <taxon>Bacillati</taxon>
        <taxon>Actinomycetota</taxon>
        <taxon>Actinomycetes</taxon>
        <taxon>Micrococcales</taxon>
        <taxon>Sanguibacteraceae</taxon>
        <taxon>Sanguibacter</taxon>
    </lineage>
</organism>
<dbReference type="InterPro" id="IPR036366">
    <property type="entry name" value="PGBDSf"/>
</dbReference>
<dbReference type="Gene3D" id="1.10.101.10">
    <property type="entry name" value="PGBD-like superfamily/PGBD"/>
    <property type="match status" value="1"/>
</dbReference>
<dbReference type="AlphaFoldDB" id="A0A853EUZ0"/>
<gene>
    <name evidence="3" type="ORF">HZZ10_12115</name>
</gene>
<dbReference type="InterPro" id="IPR002477">
    <property type="entry name" value="Peptidoglycan-bd-like"/>
</dbReference>
<keyword evidence="1" id="KW-0472">Membrane</keyword>
<dbReference type="Pfam" id="PF01471">
    <property type="entry name" value="PG_binding_1"/>
    <property type="match status" value="1"/>
</dbReference>
<dbReference type="SUPFAM" id="SSF47090">
    <property type="entry name" value="PGBD-like"/>
    <property type="match status" value="1"/>
</dbReference>
<keyword evidence="1" id="KW-0812">Transmembrane</keyword>
<dbReference type="InterPro" id="IPR036365">
    <property type="entry name" value="PGBD-like_sf"/>
</dbReference>
<evidence type="ECO:0000259" key="2">
    <source>
        <dbReference type="Pfam" id="PF01471"/>
    </source>
</evidence>
<evidence type="ECO:0000313" key="4">
    <source>
        <dbReference type="Proteomes" id="UP000561011"/>
    </source>
</evidence>
<feature type="transmembrane region" description="Helical" evidence="1">
    <location>
        <begin position="21"/>
        <end position="42"/>
    </location>
</feature>
<keyword evidence="1" id="KW-1133">Transmembrane helix</keyword>
<accession>A0A853EUZ0</accession>
<evidence type="ECO:0000313" key="3">
    <source>
        <dbReference type="EMBL" id="NYS94260.1"/>
    </source>
</evidence>
<keyword evidence="4" id="KW-1185">Reference proteome</keyword>
<reference evidence="3 4" key="1">
    <citation type="submission" date="2020-07" db="EMBL/GenBank/DDBJ databases">
        <title>MOT database genomes.</title>
        <authorList>
            <person name="Joseph S."/>
            <person name="Aduse-Opoku J."/>
            <person name="Hashim A."/>
            <person name="Wade W."/>
            <person name="Curtis M."/>
        </authorList>
    </citation>
    <scope>NUCLEOTIDE SEQUENCE [LARGE SCALE GENOMIC DNA]</scope>
    <source>
        <strain evidence="3 4">DSM 100099</strain>
    </source>
</reference>
<dbReference type="EMBL" id="JACBYE010000029">
    <property type="protein sequence ID" value="NYS94260.1"/>
    <property type="molecule type" value="Genomic_DNA"/>
</dbReference>
<sequence length="363" mass="37406">MRGPRRDRPRDARESVHARRVLWGLALVGAAGVGFVCARATLQPPAVDVVASGDLTVTVVEATVGRSVPYVVRGEWTQTPAGAGASEGVVTTQHVDGAEAVIPGSVVYTVDLRPVVVGLGEVPSFRDLSQSMQGRDVSQVQALLRETGHLTAAAGDGIFDEVTASAVREWQRSLGVEADGIVRAGDVVYLPSLPARIVLDDEVGVGSRVSVGQPVLDIVSDVPELSITVSLDEVEQVTSGPLTVALDSGPVEAVVASTRTNESGDALLVLAAPDGSALCGDRCADVPRDPAAATYRAERVVVPEATGSAVPTSAVRTSGDGTTFVTTPAGERRAVEVRAQGDGLTVVEGVDVGDEVRLIGSEP</sequence>